<dbReference type="PROSITE" id="PS50894">
    <property type="entry name" value="HPT"/>
    <property type="match status" value="1"/>
</dbReference>
<evidence type="ECO:0000259" key="3">
    <source>
        <dbReference type="PROSITE" id="PS50894"/>
    </source>
</evidence>
<organism evidence="4 5">
    <name type="scientific">Paraburkholderia haematera</name>
    <dbReference type="NCBI Taxonomy" id="2793077"/>
    <lineage>
        <taxon>Bacteria</taxon>
        <taxon>Pseudomonadati</taxon>
        <taxon>Pseudomonadota</taxon>
        <taxon>Betaproteobacteria</taxon>
        <taxon>Burkholderiales</taxon>
        <taxon>Burkholderiaceae</taxon>
        <taxon>Paraburkholderia</taxon>
    </lineage>
</organism>
<comment type="caution">
    <text evidence="4">The sequence shown here is derived from an EMBL/GenBank/DDBJ whole genome shotgun (WGS) entry which is preliminary data.</text>
</comment>
<gene>
    <name evidence="4" type="ORF">R69888_02783</name>
</gene>
<sequence length="171" mass="18319">MGPHGLRFAVVPADIGPSTRAELAEKFDCLLTAPVDEVALCEALALRRYIALAPGERVSLRAKVLELACGDDATAVCLLRLIINTNRTTLAQLCDKVKAGSWEEVCSAAHRIVGSARMLDCFGLIALLMRLEDAAREREVALATALLPLVVDALESLDVSMQEALEVAGQH</sequence>
<dbReference type="EMBL" id="CAJNBK010000006">
    <property type="protein sequence ID" value="CAE6746947.1"/>
    <property type="molecule type" value="Genomic_DNA"/>
</dbReference>
<evidence type="ECO:0000313" key="4">
    <source>
        <dbReference type="EMBL" id="CAE6746947.1"/>
    </source>
</evidence>
<dbReference type="InterPro" id="IPR008207">
    <property type="entry name" value="Sig_transdc_His_kin_Hpt_dom"/>
</dbReference>
<proteinExistence type="predicted"/>
<feature type="modified residue" description="Phosphohistidine" evidence="2">
    <location>
        <position position="110"/>
    </location>
</feature>
<feature type="domain" description="HPt" evidence="3">
    <location>
        <begin position="71"/>
        <end position="168"/>
    </location>
</feature>
<evidence type="ECO:0000313" key="5">
    <source>
        <dbReference type="Proteomes" id="UP000672526"/>
    </source>
</evidence>
<dbReference type="SUPFAM" id="SSF47226">
    <property type="entry name" value="Histidine-containing phosphotransfer domain, HPT domain"/>
    <property type="match status" value="1"/>
</dbReference>
<keyword evidence="1" id="KW-0902">Two-component regulatory system</keyword>
<name>A0ABM8RDE7_9BURK</name>
<dbReference type="InterPro" id="IPR036641">
    <property type="entry name" value="HPT_dom_sf"/>
</dbReference>
<keyword evidence="2" id="KW-0597">Phosphoprotein</keyword>
<evidence type="ECO:0000256" key="2">
    <source>
        <dbReference type="PROSITE-ProRule" id="PRU00110"/>
    </source>
</evidence>
<evidence type="ECO:0000256" key="1">
    <source>
        <dbReference type="ARBA" id="ARBA00023012"/>
    </source>
</evidence>
<dbReference type="Gene3D" id="1.20.120.160">
    <property type="entry name" value="HPT domain"/>
    <property type="match status" value="1"/>
</dbReference>
<keyword evidence="5" id="KW-1185">Reference proteome</keyword>
<protein>
    <recommendedName>
        <fullName evidence="3">HPt domain-containing protein</fullName>
    </recommendedName>
</protein>
<reference evidence="4 5" key="1">
    <citation type="submission" date="2021-02" db="EMBL/GenBank/DDBJ databases">
        <authorList>
            <person name="Vanwijnsberghe S."/>
        </authorList>
    </citation>
    <scope>NUCLEOTIDE SEQUENCE [LARGE SCALE GENOMIC DNA]</scope>
    <source>
        <strain evidence="4 5">LMG 31837</strain>
    </source>
</reference>
<dbReference type="Pfam" id="PF01627">
    <property type="entry name" value="Hpt"/>
    <property type="match status" value="1"/>
</dbReference>
<dbReference type="Proteomes" id="UP000672526">
    <property type="component" value="Unassembled WGS sequence"/>
</dbReference>
<accession>A0ABM8RDE7</accession>